<feature type="transmembrane region" description="Helical" evidence="1">
    <location>
        <begin position="96"/>
        <end position="118"/>
    </location>
</feature>
<evidence type="ECO:0000313" key="2">
    <source>
        <dbReference type="EMBL" id="KOS07285.1"/>
    </source>
</evidence>
<gene>
    <name evidence="2" type="ORF">AM493_15495</name>
</gene>
<evidence type="ECO:0000313" key="3">
    <source>
        <dbReference type="Proteomes" id="UP000037755"/>
    </source>
</evidence>
<feature type="transmembrane region" description="Helical" evidence="1">
    <location>
        <begin position="138"/>
        <end position="157"/>
    </location>
</feature>
<dbReference type="Pfam" id="PF11188">
    <property type="entry name" value="DUF2975"/>
    <property type="match status" value="1"/>
</dbReference>
<keyword evidence="3" id="KW-1185">Reference proteome</keyword>
<name>A0A0M8MCH1_9FLAO</name>
<dbReference type="RefSeq" id="WP_054408937.1">
    <property type="nucleotide sequence ID" value="NZ_FOYA01000005.1"/>
</dbReference>
<accession>A0A0M8MCH1</accession>
<proteinExistence type="predicted"/>
<dbReference type="STRING" id="1202724.AM493_15495"/>
<dbReference type="OrthoDB" id="1448668at2"/>
<keyword evidence="1" id="KW-0472">Membrane</keyword>
<dbReference type="PATRIC" id="fig|1202724.3.peg.3219"/>
<dbReference type="AlphaFoldDB" id="A0A0M8MCH1"/>
<evidence type="ECO:0000256" key="1">
    <source>
        <dbReference type="SAM" id="Phobius"/>
    </source>
</evidence>
<keyword evidence="1" id="KW-0812">Transmembrane</keyword>
<reference evidence="2 3" key="1">
    <citation type="submission" date="2015-08" db="EMBL/GenBank/DDBJ databases">
        <title>Whole genome sequence of Flavobacterium akiainvivens IK-1T, from decaying Wikstroemia oahuensis, an endemic Hawaiian shrub.</title>
        <authorList>
            <person name="Wan X."/>
            <person name="Hou S."/>
            <person name="Saito J."/>
            <person name="Donachie S."/>
        </authorList>
    </citation>
    <scope>NUCLEOTIDE SEQUENCE [LARGE SCALE GENOMIC DNA]</scope>
    <source>
        <strain evidence="2 3">IK-1</strain>
    </source>
</reference>
<feature type="transmembrane region" description="Helical" evidence="1">
    <location>
        <begin position="12"/>
        <end position="36"/>
    </location>
</feature>
<organism evidence="2 3">
    <name type="scientific">Flavobacterium akiainvivens</name>
    <dbReference type="NCBI Taxonomy" id="1202724"/>
    <lineage>
        <taxon>Bacteria</taxon>
        <taxon>Pseudomonadati</taxon>
        <taxon>Bacteroidota</taxon>
        <taxon>Flavobacteriia</taxon>
        <taxon>Flavobacteriales</taxon>
        <taxon>Flavobacteriaceae</taxon>
        <taxon>Flavobacterium</taxon>
    </lineage>
</organism>
<sequence length="168" mass="18624">MKRLSLLKNIVSIFFVLCMVGLFFGLPLIIMLGLFPEKIPFPIDDRPATEAGLAEILLYLAEYVAMLCFVYALYLFKKTLVLFEKKRIFSVEVIALLNKTGKAIVAGCVIDAVSIIVFDAVVEGSFESSIENMLDSTLLILGLGLFFIVLGDVFAMAKQLKEENDLTV</sequence>
<comment type="caution">
    <text evidence="2">The sequence shown here is derived from an EMBL/GenBank/DDBJ whole genome shotgun (WGS) entry which is preliminary data.</text>
</comment>
<protein>
    <recommendedName>
        <fullName evidence="4">DUF2975 domain-containing protein</fullName>
    </recommendedName>
</protein>
<keyword evidence="1" id="KW-1133">Transmembrane helix</keyword>
<dbReference type="InterPro" id="IPR021354">
    <property type="entry name" value="DUF2975"/>
</dbReference>
<dbReference type="EMBL" id="LIYD01000005">
    <property type="protein sequence ID" value="KOS07285.1"/>
    <property type="molecule type" value="Genomic_DNA"/>
</dbReference>
<evidence type="ECO:0008006" key="4">
    <source>
        <dbReference type="Google" id="ProtNLM"/>
    </source>
</evidence>
<dbReference type="Proteomes" id="UP000037755">
    <property type="component" value="Unassembled WGS sequence"/>
</dbReference>
<feature type="transmembrane region" description="Helical" evidence="1">
    <location>
        <begin position="56"/>
        <end position="76"/>
    </location>
</feature>